<dbReference type="GO" id="GO:0010181">
    <property type="term" value="F:FMN binding"/>
    <property type="evidence" value="ECO:0007669"/>
    <property type="project" value="InterPro"/>
</dbReference>
<dbReference type="InterPro" id="IPR045761">
    <property type="entry name" value="ODP_dom"/>
</dbReference>
<dbReference type="Proteomes" id="UP000007383">
    <property type="component" value="Chromosome"/>
</dbReference>
<dbReference type="InterPro" id="IPR036866">
    <property type="entry name" value="RibonucZ/Hydroxyglut_hydro"/>
</dbReference>
<feature type="domain" description="Flavodoxin-like" evidence="2">
    <location>
        <begin position="264"/>
        <end position="403"/>
    </location>
</feature>
<dbReference type="Pfam" id="PF19583">
    <property type="entry name" value="ODP"/>
    <property type="match status" value="1"/>
</dbReference>
<dbReference type="PATRIC" id="fig|889378.3.peg.1182"/>
<sequence>MSENTVTEVVQGVYRLSANVDNILFEGIWPIPKGVAMNSYIVKGDKVAIIDGVCEWDGVPETLFAQLEQMQVKVEDIDYVILNHLEPDHTGWLNAFKKIRSDFTIVTSKKGAAVAEAFYGITENIHTVSSGDEIDLGQGRVLQFYEIPNVHWPETIATYDTRSKTLFPCDAFGSFGSVSSSAPYDDQLTQDEIDFFEDEALRYYANIVGAFSLPTRKAIEKLGPLDIQIIAPGHGIVWRKDPAKIVNDYIRYVSYSKGPAKPHVTVIWGSMYGMTEQGVQPVVEGLESAGVTVHVHRIPESNISYILKDVWQSTGVVLGMPTYEYKMFPPMVAALDEIGKKKALNRKAFRFGSYGWSGGAQKELDEITERLKMNWDFIEPVEFKGAPSAAELELIRTRGRELGEAVVQAVNAASGS</sequence>
<proteinExistence type="inferred from homology"/>
<dbReference type="InterPro" id="IPR008254">
    <property type="entry name" value="Flavodoxin/NO_synth"/>
</dbReference>
<dbReference type="PANTHER" id="PTHR43717:SF1">
    <property type="entry name" value="ANAEROBIC NITRIC OXIDE REDUCTASE FLAVORUBREDOXIN"/>
    <property type="match status" value="1"/>
</dbReference>
<dbReference type="STRING" id="889378.Spiaf_1181"/>
<dbReference type="Pfam" id="PF00258">
    <property type="entry name" value="Flavodoxin_1"/>
    <property type="match status" value="1"/>
</dbReference>
<dbReference type="PIRSF" id="PIRSF005243">
    <property type="entry name" value="ROO"/>
    <property type="match status" value="1"/>
</dbReference>
<name>H9UIB7_SPIAZ</name>
<dbReference type="GO" id="GO:0046872">
    <property type="term" value="F:metal ion binding"/>
    <property type="evidence" value="ECO:0007669"/>
    <property type="project" value="InterPro"/>
</dbReference>
<dbReference type="eggNOG" id="COG0426">
    <property type="taxonomic scope" value="Bacteria"/>
</dbReference>
<dbReference type="SMART" id="SM00849">
    <property type="entry name" value="Lactamase_B"/>
    <property type="match status" value="1"/>
</dbReference>
<dbReference type="GO" id="GO:0009055">
    <property type="term" value="F:electron transfer activity"/>
    <property type="evidence" value="ECO:0007669"/>
    <property type="project" value="InterPro"/>
</dbReference>
<dbReference type="Gene3D" id="3.40.50.360">
    <property type="match status" value="1"/>
</dbReference>
<dbReference type="SUPFAM" id="SSF56281">
    <property type="entry name" value="Metallo-hydrolase/oxidoreductase"/>
    <property type="match status" value="1"/>
</dbReference>
<evidence type="ECO:0000313" key="4">
    <source>
        <dbReference type="Proteomes" id="UP000007383"/>
    </source>
</evidence>
<protein>
    <submittedName>
        <fullName evidence="3">Putative flavoprotein</fullName>
    </submittedName>
</protein>
<dbReference type="RefSeq" id="WP_014455249.1">
    <property type="nucleotide sequence ID" value="NC_017098.1"/>
</dbReference>
<reference evidence="4" key="1">
    <citation type="journal article" date="2013" name="Stand. Genomic Sci.">
        <title>Complete genome sequence of the halophilic bacterium Spirochaeta africana type strain (Z-7692(T)) from the alkaline Lake Magadi in the East African Rift.</title>
        <authorList>
            <person name="Liolos K."/>
            <person name="Abt B."/>
            <person name="Scheuner C."/>
            <person name="Teshima H."/>
            <person name="Held B."/>
            <person name="Lapidus A."/>
            <person name="Nolan M."/>
            <person name="Lucas S."/>
            <person name="Deshpande S."/>
            <person name="Cheng J.F."/>
            <person name="Tapia R."/>
            <person name="Goodwin L.A."/>
            <person name="Pitluck S."/>
            <person name="Pagani I."/>
            <person name="Ivanova N."/>
            <person name="Mavromatis K."/>
            <person name="Mikhailova N."/>
            <person name="Huntemann M."/>
            <person name="Pati A."/>
            <person name="Chen A."/>
            <person name="Palaniappan K."/>
            <person name="Land M."/>
            <person name="Rohde M."/>
            <person name="Tindall B.J."/>
            <person name="Detter J.C."/>
            <person name="Goker M."/>
            <person name="Bristow J."/>
            <person name="Eisen J.A."/>
            <person name="Markowitz V."/>
            <person name="Hugenholtz P."/>
            <person name="Woyke T."/>
            <person name="Klenk H.P."/>
            <person name="Kyrpides N.C."/>
        </authorList>
    </citation>
    <scope>NUCLEOTIDE SEQUENCE</scope>
    <source>
        <strain evidence="4">ATCC 700263 / DSM 8902 / Z-7692</strain>
    </source>
</reference>
<accession>H9UIB7</accession>
<dbReference type="HOGENOM" id="CLU_017490_1_0_12"/>
<dbReference type="InterPro" id="IPR001279">
    <property type="entry name" value="Metallo-B-lactamas"/>
</dbReference>
<dbReference type="AlphaFoldDB" id="H9UIB7"/>
<dbReference type="PROSITE" id="PS50902">
    <property type="entry name" value="FLAVODOXIN_LIKE"/>
    <property type="match status" value="1"/>
</dbReference>
<dbReference type="InterPro" id="IPR029039">
    <property type="entry name" value="Flavoprotein-like_sf"/>
</dbReference>
<dbReference type="GO" id="GO:0016491">
    <property type="term" value="F:oxidoreductase activity"/>
    <property type="evidence" value="ECO:0007669"/>
    <property type="project" value="InterPro"/>
</dbReference>
<comment type="similarity">
    <text evidence="1">In the N-terminal section; belongs to the zinc metallo-hydrolase group 3 family.</text>
</comment>
<organism evidence="3 4">
    <name type="scientific">Spirochaeta africana (strain ATCC 700263 / DSM 8902 / Z-7692)</name>
    <dbReference type="NCBI Taxonomy" id="889378"/>
    <lineage>
        <taxon>Bacteria</taxon>
        <taxon>Pseudomonadati</taxon>
        <taxon>Spirochaetota</taxon>
        <taxon>Spirochaetia</taxon>
        <taxon>Spirochaetales</taxon>
        <taxon>Spirochaetaceae</taxon>
        <taxon>Spirochaeta</taxon>
    </lineage>
</organism>
<gene>
    <name evidence="3" type="ordered locus">Spiaf_1181</name>
</gene>
<dbReference type="OrthoDB" id="9807946at2"/>
<dbReference type="PANTHER" id="PTHR43717">
    <property type="entry name" value="ANAEROBIC NITRIC OXIDE REDUCTASE FLAVORUBREDOXIN"/>
    <property type="match status" value="1"/>
</dbReference>
<keyword evidence="4" id="KW-1185">Reference proteome</keyword>
<dbReference type="CDD" id="cd07709">
    <property type="entry name" value="flavodiiron_proteins_MBL-fold"/>
    <property type="match status" value="1"/>
</dbReference>
<dbReference type="KEGG" id="sfc:Spiaf_1181"/>
<dbReference type="Gene3D" id="3.60.15.10">
    <property type="entry name" value="Ribonuclease Z/Hydroxyacylglutathione hydrolase-like"/>
    <property type="match status" value="1"/>
</dbReference>
<dbReference type="SUPFAM" id="SSF52218">
    <property type="entry name" value="Flavoproteins"/>
    <property type="match status" value="1"/>
</dbReference>
<evidence type="ECO:0000256" key="1">
    <source>
        <dbReference type="ARBA" id="ARBA00007121"/>
    </source>
</evidence>
<evidence type="ECO:0000259" key="2">
    <source>
        <dbReference type="PROSITE" id="PS50902"/>
    </source>
</evidence>
<evidence type="ECO:0000313" key="3">
    <source>
        <dbReference type="EMBL" id="AFG37260.1"/>
    </source>
</evidence>
<dbReference type="InterPro" id="IPR016440">
    <property type="entry name" value="Rubredoxin-O_OxRdtase"/>
</dbReference>
<dbReference type="EMBL" id="CP003282">
    <property type="protein sequence ID" value="AFG37260.1"/>
    <property type="molecule type" value="Genomic_DNA"/>
</dbReference>